<evidence type="ECO:0000313" key="3">
    <source>
        <dbReference type="Proteomes" id="UP000199077"/>
    </source>
</evidence>
<proteinExistence type="predicted"/>
<protein>
    <submittedName>
        <fullName evidence="2">Uncharacterized protein</fullName>
    </submittedName>
</protein>
<sequence>MKPMSSPDPTSGPMVATFPHPGRQLEQAYRELDLALNGTDEQRKALGSLRTLPRPWDPDSLTRPQLRRELWDWLEAFTIWLNSEYVWDVAGVVPYCWPQHPHLVRELAVLADQRRRAALALGSDALEEWHRYALLAFIDRMRQRVKDHCEDGHQQLPAKGRHSRHLGEPATTQRVHAFDRDVAAHQSRPAASEDSAGPRLRVVDGQTIDTGTGEIVDY</sequence>
<evidence type="ECO:0000313" key="2">
    <source>
        <dbReference type="EMBL" id="SDP61464.1"/>
    </source>
</evidence>
<dbReference type="OrthoDB" id="4139717at2"/>
<evidence type="ECO:0000256" key="1">
    <source>
        <dbReference type="SAM" id="MobiDB-lite"/>
    </source>
</evidence>
<dbReference type="STRING" id="443156.SAMN04489867_3146"/>
<gene>
    <name evidence="2" type="ORF">SAMN04489867_3146</name>
</gene>
<organism evidence="2 3">
    <name type="scientific">Pedococcus dokdonensis</name>
    <dbReference type="NCBI Taxonomy" id="443156"/>
    <lineage>
        <taxon>Bacteria</taxon>
        <taxon>Bacillati</taxon>
        <taxon>Actinomycetota</taxon>
        <taxon>Actinomycetes</taxon>
        <taxon>Micrococcales</taxon>
        <taxon>Intrasporangiaceae</taxon>
        <taxon>Pedococcus</taxon>
    </lineage>
</organism>
<dbReference type="AlphaFoldDB" id="A0A1H0U5K7"/>
<name>A0A1H0U5K7_9MICO</name>
<dbReference type="EMBL" id="LT629711">
    <property type="protein sequence ID" value="SDP61464.1"/>
    <property type="molecule type" value="Genomic_DNA"/>
</dbReference>
<accession>A0A1H0U5K7</accession>
<dbReference type="Proteomes" id="UP000199077">
    <property type="component" value="Chromosome I"/>
</dbReference>
<reference evidence="3" key="1">
    <citation type="submission" date="2016-10" db="EMBL/GenBank/DDBJ databases">
        <authorList>
            <person name="Varghese N."/>
            <person name="Submissions S."/>
        </authorList>
    </citation>
    <scope>NUCLEOTIDE SEQUENCE [LARGE SCALE GENOMIC DNA]</scope>
    <source>
        <strain evidence="3">DSM 22329</strain>
    </source>
</reference>
<keyword evidence="3" id="KW-1185">Reference proteome</keyword>
<feature type="region of interest" description="Disordered" evidence="1">
    <location>
        <begin position="1"/>
        <end position="20"/>
    </location>
</feature>
<feature type="region of interest" description="Disordered" evidence="1">
    <location>
        <begin position="181"/>
        <end position="201"/>
    </location>
</feature>